<dbReference type="Pfam" id="PF14263">
    <property type="entry name" value="DUF4354"/>
    <property type="match status" value="1"/>
</dbReference>
<dbReference type="InterPro" id="IPR025581">
    <property type="entry name" value="DUF4354"/>
</dbReference>
<keyword evidence="1" id="KW-0732">Signal</keyword>
<name>A9L048_SHEB9</name>
<dbReference type="KEGG" id="sbn:Sbal195_0599"/>
<protein>
    <submittedName>
        <fullName evidence="2">Uncharacterized protein</fullName>
    </submittedName>
</protein>
<dbReference type="Gene3D" id="2.60.40.4110">
    <property type="entry name" value="Protein of unknown function DUF4354"/>
    <property type="match status" value="1"/>
</dbReference>
<reference evidence="2 3" key="1">
    <citation type="submission" date="2007-11" db="EMBL/GenBank/DDBJ databases">
        <title>Complete sequence of chromosome of Shewanella baltica OS195.</title>
        <authorList>
            <consortium name="US DOE Joint Genome Institute"/>
            <person name="Copeland A."/>
            <person name="Lucas S."/>
            <person name="Lapidus A."/>
            <person name="Barry K."/>
            <person name="Glavina del Rio T."/>
            <person name="Dalin E."/>
            <person name="Tice H."/>
            <person name="Pitluck S."/>
            <person name="Chain P."/>
            <person name="Malfatti S."/>
            <person name="Shin M."/>
            <person name="Vergez L."/>
            <person name="Schmutz J."/>
            <person name="Larimer F."/>
            <person name="Land M."/>
            <person name="Hauser L."/>
            <person name="Kyrpides N."/>
            <person name="Kim E."/>
            <person name="Brettar I."/>
            <person name="Rodrigues J."/>
            <person name="Konstantinidis K."/>
            <person name="Klappenbach J."/>
            <person name="Hofle M."/>
            <person name="Tiedje J."/>
            <person name="Richardson P."/>
        </authorList>
    </citation>
    <scope>NUCLEOTIDE SEQUENCE [LARGE SCALE GENOMIC DNA]</scope>
    <source>
        <strain evidence="2 3">OS195</strain>
    </source>
</reference>
<sequence length="131" mass="14532" precursor="true">MSTYRFLAVALASFLSIFNSHACDIAVHATSLSEGSVSVFSSFYYTKKFDVSIVNLSENTIDLNLIHLRAYSPEGKSFKLHTVEESLVKGILKPMKIAKGFAVFSSEDDSVYLASMIKPYGCDERLDSQKD</sequence>
<dbReference type="GeneID" id="11770923"/>
<evidence type="ECO:0000313" key="2">
    <source>
        <dbReference type="EMBL" id="ABX47777.1"/>
    </source>
</evidence>
<dbReference type="EMBL" id="CP000891">
    <property type="protein sequence ID" value="ABX47777.1"/>
    <property type="molecule type" value="Genomic_DNA"/>
</dbReference>
<proteinExistence type="predicted"/>
<evidence type="ECO:0000256" key="1">
    <source>
        <dbReference type="SAM" id="SignalP"/>
    </source>
</evidence>
<feature type="chain" id="PRO_5002739983" evidence="1">
    <location>
        <begin position="23"/>
        <end position="131"/>
    </location>
</feature>
<evidence type="ECO:0000313" key="3">
    <source>
        <dbReference type="Proteomes" id="UP000000770"/>
    </source>
</evidence>
<dbReference type="HOGENOM" id="CLU_158666_0_0_6"/>
<accession>A9L048</accession>
<dbReference type="Proteomes" id="UP000000770">
    <property type="component" value="Chromosome"/>
</dbReference>
<organism evidence="2 3">
    <name type="scientific">Shewanella baltica (strain OS195)</name>
    <dbReference type="NCBI Taxonomy" id="399599"/>
    <lineage>
        <taxon>Bacteria</taxon>
        <taxon>Pseudomonadati</taxon>
        <taxon>Pseudomonadota</taxon>
        <taxon>Gammaproteobacteria</taxon>
        <taxon>Alteromonadales</taxon>
        <taxon>Shewanellaceae</taxon>
        <taxon>Shewanella</taxon>
    </lineage>
</organism>
<dbReference type="RefSeq" id="WP_012196619.1">
    <property type="nucleotide sequence ID" value="NC_009997.1"/>
</dbReference>
<gene>
    <name evidence="2" type="ordered locus">Sbal195_0599</name>
</gene>
<dbReference type="AlphaFoldDB" id="A9L048"/>
<feature type="signal peptide" evidence="1">
    <location>
        <begin position="1"/>
        <end position="22"/>
    </location>
</feature>